<gene>
    <name evidence="2" type="ORF">ENT37_08625</name>
</gene>
<feature type="transmembrane region" description="Helical" evidence="1">
    <location>
        <begin position="6"/>
        <end position="26"/>
    </location>
</feature>
<protein>
    <submittedName>
        <fullName evidence="2">Uncharacterized protein</fullName>
    </submittedName>
</protein>
<evidence type="ECO:0000256" key="1">
    <source>
        <dbReference type="SAM" id="Phobius"/>
    </source>
</evidence>
<name>A0A7C4PGR8_9CHLR</name>
<sequence length="217" mass="24352">MKRTVFWGSAGLTFLVFALIGFLLAYRADSLSRLPLARRIALQDRQNNFLLIHVDDMRSQQPVLLSVWVILRYRSESQTALTFLRLFPDADVPQRGQKVSQAFSLTNQGEPAPGFLRKLEEQGVKTSAFFVVDDEGMDQIGAWVQGALGKVNTSDDAEILQWGCAVFSSESKMSLPDFNWLTFAKHLQTNLAFDDLMAEWSSLITSVSPLRCELASQ</sequence>
<accession>A0A7C4PGR8</accession>
<keyword evidence="1" id="KW-0472">Membrane</keyword>
<keyword evidence="1" id="KW-0812">Transmembrane</keyword>
<organism evidence="2">
    <name type="scientific">Anaerolinea thermolimosa</name>
    <dbReference type="NCBI Taxonomy" id="229919"/>
    <lineage>
        <taxon>Bacteria</taxon>
        <taxon>Bacillati</taxon>
        <taxon>Chloroflexota</taxon>
        <taxon>Anaerolineae</taxon>
        <taxon>Anaerolineales</taxon>
        <taxon>Anaerolineaceae</taxon>
        <taxon>Anaerolinea</taxon>
    </lineage>
</organism>
<keyword evidence="1" id="KW-1133">Transmembrane helix</keyword>
<dbReference type="AlphaFoldDB" id="A0A7C4PGR8"/>
<reference evidence="2" key="1">
    <citation type="journal article" date="2020" name="mSystems">
        <title>Genome- and Community-Level Interaction Insights into Carbon Utilization and Element Cycling Functions of Hydrothermarchaeota in Hydrothermal Sediment.</title>
        <authorList>
            <person name="Zhou Z."/>
            <person name="Liu Y."/>
            <person name="Xu W."/>
            <person name="Pan J."/>
            <person name="Luo Z.H."/>
            <person name="Li M."/>
        </authorList>
    </citation>
    <scope>NUCLEOTIDE SEQUENCE [LARGE SCALE GENOMIC DNA]</scope>
    <source>
        <strain evidence="2">SpSt-573</strain>
    </source>
</reference>
<proteinExistence type="predicted"/>
<comment type="caution">
    <text evidence="2">The sequence shown here is derived from an EMBL/GenBank/DDBJ whole genome shotgun (WGS) entry which is preliminary data.</text>
</comment>
<dbReference type="EMBL" id="DSYK01000426">
    <property type="protein sequence ID" value="HGS21921.1"/>
    <property type="molecule type" value="Genomic_DNA"/>
</dbReference>
<evidence type="ECO:0000313" key="2">
    <source>
        <dbReference type="EMBL" id="HGS21921.1"/>
    </source>
</evidence>